<dbReference type="KEGG" id="ttz:FHG85_11610"/>
<proteinExistence type="inferred from homology"/>
<sequence length="358" mass="40444">MKVNATLFLALPLLLLSCGKTKEHEQVRFPVDTIGFATKDYQVDSILNRISRIQGYFLESAPNIKESRLAICPHDDHTYVGWLYPATLRNITAKTVILFGVAHKAKRYGLQDKLVFESFDSWKGPFGNIKISKLRNQIYKLLPQDDAIKHDSMHIVEHSIESMLPFLQKQNRDIEIVPILVPYMSKERIEVLAEKLAKALYVTFKKEGLSWGSDVAIVVTTDAVHYGDMDWGGKNYAPFGSDSAGYKKAKTLELEILNTTLVGNLSPEMVRNFYGYTVDSSNYMEYKWTWCGRYSIPFALLTALNLNKLQNGQDLVGLPVGYSTSIEKTQIPVEDLGMGHTAPANLRHWVGYAAVVYH</sequence>
<gene>
    <name evidence="2" type="primary">amrB</name>
    <name evidence="2" type="ORF">FHG85_11610</name>
</gene>
<dbReference type="NCBIfam" id="TIGR04336">
    <property type="entry name" value="AmmeMemoSam_B"/>
    <property type="match status" value="1"/>
</dbReference>
<name>A0A7D4CT24_9BACT</name>
<organism evidence="2 3">
    <name type="scientific">Tenuifilum thalassicum</name>
    <dbReference type="NCBI Taxonomy" id="2590900"/>
    <lineage>
        <taxon>Bacteria</taxon>
        <taxon>Pseudomonadati</taxon>
        <taxon>Bacteroidota</taxon>
        <taxon>Bacteroidia</taxon>
        <taxon>Bacteroidales</taxon>
        <taxon>Tenuifilaceae</taxon>
        <taxon>Tenuifilum</taxon>
    </lineage>
</organism>
<protein>
    <submittedName>
        <fullName evidence="2">AmmeMemoRadiSam system protein B</fullName>
    </submittedName>
</protein>
<keyword evidence="3" id="KW-1185">Reference proteome</keyword>
<evidence type="ECO:0000256" key="1">
    <source>
        <dbReference type="ARBA" id="ARBA00006315"/>
    </source>
</evidence>
<dbReference type="PANTHER" id="PTHR11060:SF0">
    <property type="entry name" value="PROTEIN MEMO1"/>
    <property type="match status" value="1"/>
</dbReference>
<dbReference type="PROSITE" id="PS51257">
    <property type="entry name" value="PROKAR_LIPOPROTEIN"/>
    <property type="match status" value="1"/>
</dbReference>
<accession>A0A7D4CT24</accession>
<evidence type="ECO:0000313" key="3">
    <source>
        <dbReference type="Proteomes" id="UP000500961"/>
    </source>
</evidence>
<dbReference type="EMBL" id="CP041345">
    <property type="protein sequence ID" value="QKG81265.1"/>
    <property type="molecule type" value="Genomic_DNA"/>
</dbReference>
<reference evidence="2 3" key="1">
    <citation type="submission" date="2019-07" db="EMBL/GenBank/DDBJ databases">
        <title>Thalassofilum flectens gen. nov., sp. nov., a novel moderate thermophilic anaerobe from a shallow sea hot spring in Kunashir Island (Russia), representing a new family in the order Bacteroidales, and proposal of Thalassofilacea fam. nov.</title>
        <authorList>
            <person name="Kochetkova T.V."/>
            <person name="Podosokorskaya O.A."/>
            <person name="Novikov A."/>
            <person name="Elcheninov A.G."/>
            <person name="Toshchakov S.V."/>
            <person name="Kublanov I.V."/>
        </authorList>
    </citation>
    <scope>NUCLEOTIDE SEQUENCE [LARGE SCALE GENOMIC DNA]</scope>
    <source>
        <strain evidence="2 3">38-H</strain>
    </source>
</reference>
<dbReference type="Pfam" id="PF01875">
    <property type="entry name" value="Memo"/>
    <property type="match status" value="1"/>
</dbReference>
<dbReference type="InterPro" id="IPR002737">
    <property type="entry name" value="MEMO1_fam"/>
</dbReference>
<dbReference type="CDD" id="cd07361">
    <property type="entry name" value="MEMO_like"/>
    <property type="match status" value="1"/>
</dbReference>
<dbReference type="PANTHER" id="PTHR11060">
    <property type="entry name" value="PROTEIN MEMO1"/>
    <property type="match status" value="1"/>
</dbReference>
<dbReference type="AlphaFoldDB" id="A0A7D4CT24"/>
<comment type="similarity">
    <text evidence="1">Belongs to the MEMO1 family.</text>
</comment>
<dbReference type="Gene3D" id="3.40.830.10">
    <property type="entry name" value="LigB-like"/>
    <property type="match status" value="1"/>
</dbReference>
<evidence type="ECO:0000313" key="2">
    <source>
        <dbReference type="EMBL" id="QKG81265.1"/>
    </source>
</evidence>
<dbReference type="Proteomes" id="UP000500961">
    <property type="component" value="Chromosome"/>
</dbReference>